<dbReference type="Pfam" id="PF00964">
    <property type="entry name" value="Elicitin"/>
    <property type="match status" value="1"/>
</dbReference>
<reference evidence="8" key="1">
    <citation type="submission" date="2022-12" db="EMBL/GenBank/DDBJ databases">
        <authorList>
            <person name="Webb A."/>
        </authorList>
    </citation>
    <scope>NUCLEOTIDE SEQUENCE</scope>
    <source>
        <strain evidence="8">Hp1</strain>
    </source>
</reference>
<feature type="compositionally biased region" description="Basic residues" evidence="6">
    <location>
        <begin position="162"/>
        <end position="178"/>
    </location>
</feature>
<protein>
    <recommendedName>
        <fullName evidence="10">Elicitin-like protein</fullName>
    </recommendedName>
</protein>
<dbReference type="SUPFAM" id="SSF48647">
    <property type="entry name" value="Fungal elicitin"/>
    <property type="match status" value="1"/>
</dbReference>
<dbReference type="Proteomes" id="UP001162031">
    <property type="component" value="Unassembled WGS sequence"/>
</dbReference>
<dbReference type="InterPro" id="IPR002200">
    <property type="entry name" value="Elicitin"/>
</dbReference>
<comment type="caution">
    <text evidence="8">The sequence shown here is derived from an EMBL/GenBank/DDBJ whole genome shotgun (WGS) entry which is preliminary data.</text>
</comment>
<comment type="similarity">
    <text evidence="2">Belongs to the elicitin family.</text>
</comment>
<feature type="compositionally biased region" description="Basic and acidic residues" evidence="6">
    <location>
        <begin position="179"/>
        <end position="189"/>
    </location>
</feature>
<accession>A0AAV0U4D6</accession>
<proteinExistence type="inferred from homology"/>
<evidence type="ECO:0000256" key="6">
    <source>
        <dbReference type="SAM" id="MobiDB-lite"/>
    </source>
</evidence>
<evidence type="ECO:0000256" key="4">
    <source>
        <dbReference type="ARBA" id="ARBA00022978"/>
    </source>
</evidence>
<feature type="signal peptide" evidence="7">
    <location>
        <begin position="1"/>
        <end position="20"/>
    </location>
</feature>
<evidence type="ECO:0000256" key="7">
    <source>
        <dbReference type="SAM" id="SignalP"/>
    </source>
</evidence>
<evidence type="ECO:0000256" key="5">
    <source>
        <dbReference type="ARBA" id="ARBA00023157"/>
    </source>
</evidence>
<feature type="compositionally biased region" description="Basic and acidic residues" evidence="6">
    <location>
        <begin position="151"/>
        <end position="161"/>
    </location>
</feature>
<dbReference type="EMBL" id="CANTFL010001052">
    <property type="protein sequence ID" value="CAI5730740.1"/>
    <property type="molecule type" value="Genomic_DNA"/>
</dbReference>
<evidence type="ECO:0000256" key="1">
    <source>
        <dbReference type="ARBA" id="ARBA00004613"/>
    </source>
</evidence>
<feature type="compositionally biased region" description="Acidic residues" evidence="6">
    <location>
        <begin position="137"/>
        <end position="150"/>
    </location>
</feature>
<comment type="subcellular location">
    <subcellularLocation>
        <location evidence="1">Secreted</location>
    </subcellularLocation>
</comment>
<dbReference type="GO" id="GO:0005576">
    <property type="term" value="C:extracellular region"/>
    <property type="evidence" value="ECO:0007669"/>
    <property type="project" value="UniProtKB-SubCell"/>
</dbReference>
<evidence type="ECO:0000313" key="8">
    <source>
        <dbReference type="EMBL" id="CAI5730740.1"/>
    </source>
</evidence>
<keyword evidence="5" id="KW-1015">Disulfide bond</keyword>
<dbReference type="Gene3D" id="1.10.239.10">
    <property type="entry name" value="Elicitin domain"/>
    <property type="match status" value="1"/>
</dbReference>
<organism evidence="8 9">
    <name type="scientific">Hyaloperonospora brassicae</name>
    <name type="common">Brassica downy mildew</name>
    <name type="synonym">Peronospora brassicae</name>
    <dbReference type="NCBI Taxonomy" id="162125"/>
    <lineage>
        <taxon>Eukaryota</taxon>
        <taxon>Sar</taxon>
        <taxon>Stramenopiles</taxon>
        <taxon>Oomycota</taxon>
        <taxon>Peronosporomycetes</taxon>
        <taxon>Peronosporales</taxon>
        <taxon>Peronosporaceae</taxon>
        <taxon>Hyaloperonospora</taxon>
    </lineage>
</organism>
<gene>
    <name evidence="8" type="ORF">HBR001_LOCUS4956</name>
</gene>
<evidence type="ECO:0000256" key="3">
    <source>
        <dbReference type="ARBA" id="ARBA00022525"/>
    </source>
</evidence>
<evidence type="ECO:0008006" key="10">
    <source>
        <dbReference type="Google" id="ProtNLM"/>
    </source>
</evidence>
<evidence type="ECO:0000256" key="2">
    <source>
        <dbReference type="ARBA" id="ARBA00009544"/>
    </source>
</evidence>
<keyword evidence="9" id="KW-1185">Reference proteome</keyword>
<sequence>MAKYLTLATAVLALVAPVRGSEEEEEPKGESCGFRQKIAAGMSLKEVLEKTSEMVECGRLSGYSFLTSQLLPDDDETAKMCHSEECRGIVKAIEVSNPPDCNLHMYGFAAELNFHALVEKVQTACGNVTSDSSASRDDDDDDDEDEDEDDKKDQEGQERRGQERRRTRASGTTRRKPRGSSDLHNVMERAHHHSRLLIRSSARR</sequence>
<evidence type="ECO:0000313" key="9">
    <source>
        <dbReference type="Proteomes" id="UP001162031"/>
    </source>
</evidence>
<name>A0AAV0U4D6_HYABA</name>
<feature type="region of interest" description="Disordered" evidence="6">
    <location>
        <begin position="127"/>
        <end position="204"/>
    </location>
</feature>
<keyword evidence="7" id="KW-0732">Signal</keyword>
<keyword evidence="3" id="KW-0964">Secreted</keyword>
<dbReference type="GO" id="GO:0052040">
    <property type="term" value="P:symbiont-mediated perturbation of host programmed cell death"/>
    <property type="evidence" value="ECO:0007669"/>
    <property type="project" value="UniProtKB-KW"/>
</dbReference>
<dbReference type="InterPro" id="IPR036470">
    <property type="entry name" value="Elicitin_sf"/>
</dbReference>
<feature type="compositionally biased region" description="Basic residues" evidence="6">
    <location>
        <begin position="190"/>
        <end position="204"/>
    </location>
</feature>
<dbReference type="SMART" id="SM01187">
    <property type="entry name" value="Elicitin"/>
    <property type="match status" value="1"/>
</dbReference>
<feature type="chain" id="PRO_5043639753" description="Elicitin-like protein" evidence="7">
    <location>
        <begin position="21"/>
        <end position="204"/>
    </location>
</feature>
<dbReference type="AlphaFoldDB" id="A0AAV0U4D6"/>
<keyword evidence="4" id="KW-0928">Hypersensitive response elicitation</keyword>